<dbReference type="Gene3D" id="3.40.630.30">
    <property type="match status" value="1"/>
</dbReference>
<dbReference type="Gene3D" id="3.20.20.140">
    <property type="entry name" value="Metal-dependent hydrolases"/>
    <property type="match status" value="1"/>
</dbReference>
<dbReference type="InterPro" id="IPR006680">
    <property type="entry name" value="Amidohydro-rel"/>
</dbReference>
<keyword evidence="7" id="KW-1185">Reference proteome</keyword>
<protein>
    <recommendedName>
        <fullName evidence="5">N-acetyltransferase domain-containing protein</fullName>
    </recommendedName>
</protein>
<dbReference type="OrthoDB" id="194468at2759"/>
<dbReference type="GO" id="GO:0008892">
    <property type="term" value="F:guanine deaminase activity"/>
    <property type="evidence" value="ECO:0007669"/>
    <property type="project" value="TreeGrafter"/>
</dbReference>
<comment type="caution">
    <text evidence="6">The sequence shown here is derived from an EMBL/GenBank/DDBJ whole genome shotgun (WGS) entry which is preliminary data.</text>
</comment>
<evidence type="ECO:0000256" key="4">
    <source>
        <dbReference type="ARBA" id="ARBA00022833"/>
    </source>
</evidence>
<dbReference type="GO" id="GO:0016747">
    <property type="term" value="F:acyltransferase activity, transferring groups other than amino-acyl groups"/>
    <property type="evidence" value="ECO:0007669"/>
    <property type="project" value="InterPro"/>
</dbReference>
<feature type="domain" description="N-acetyltransferase" evidence="5">
    <location>
        <begin position="23"/>
        <end position="164"/>
    </location>
</feature>
<evidence type="ECO:0000313" key="6">
    <source>
        <dbReference type="EMBL" id="GMI28260.1"/>
    </source>
</evidence>
<evidence type="ECO:0000259" key="5">
    <source>
        <dbReference type="PROSITE" id="PS51186"/>
    </source>
</evidence>
<evidence type="ECO:0000256" key="2">
    <source>
        <dbReference type="ARBA" id="ARBA00022723"/>
    </source>
</evidence>
<dbReference type="PROSITE" id="PS51186">
    <property type="entry name" value="GNAT"/>
    <property type="match status" value="1"/>
</dbReference>
<dbReference type="Gene3D" id="2.30.40.10">
    <property type="entry name" value="Urease, subunit C, domain 1"/>
    <property type="match status" value="1"/>
</dbReference>
<sequence length="585" mass="63506">MKKGAIKVCKFDPKFTEGLAAAANYKSLASSLRVGFPSPYQQKHAADFITKATRDDGEINRCILMNDQVAGVVSAWRGRSIDPSVWEIGYWVSPPLQGLGLATEAVRTIVEELGGGRLGRIEASVRVCNSGSRRVLEKNGFVKEGITRGLDNGVDCVTYGLFRRGGGRGGKVRGDFVHYADGGLDCFEDYICEWEKGRITRFEKAEEGAGQPPPPRSGGVFTPGLIDLHNHAPQHAFKGTGLDKPLMGPGGWLESYTFRAEKMCCDDLERARLTFREAVTSGLRNGTTTAVYFGVLDAEASKVLADVMIEEGQRGWASKVSMDRNAPGYYVEDTAEGLSRLSDFVDHVVRRGEECDGRVRPALCPRFIPTCSPEMLRGIEAIRREHPGGKMLVTSHLSESVDEVDFVKTLHQGEGSDADIFDAAGLLHDSIQAHCVHCCPKDWVKMRDCGSAVAHCPLSNFYFAGGTLDVRAPREAGVRVGLGTDVAGGYDGSILSAARHAVIAARVCGGDLAWWEAFGMATAGGAEALGMEGELGKFGVGFRMDAVCWEGERREDGIEGYLEWIVHKGDDRNIRAVYVDGRQVV</sequence>
<evidence type="ECO:0000256" key="3">
    <source>
        <dbReference type="ARBA" id="ARBA00022801"/>
    </source>
</evidence>
<dbReference type="SUPFAM" id="SSF51556">
    <property type="entry name" value="Metallo-dependent hydrolases"/>
    <property type="match status" value="1"/>
</dbReference>
<dbReference type="SUPFAM" id="SSF55729">
    <property type="entry name" value="Acyl-CoA N-acyltransferases (Nat)"/>
    <property type="match status" value="1"/>
</dbReference>
<dbReference type="Pfam" id="PF01979">
    <property type="entry name" value="Amidohydro_1"/>
    <property type="match status" value="1"/>
</dbReference>
<dbReference type="InterPro" id="IPR016181">
    <property type="entry name" value="Acyl_CoA_acyltransferase"/>
</dbReference>
<dbReference type="GO" id="GO:0008270">
    <property type="term" value="F:zinc ion binding"/>
    <property type="evidence" value="ECO:0007669"/>
    <property type="project" value="TreeGrafter"/>
</dbReference>
<keyword evidence="2" id="KW-0479">Metal-binding</keyword>
<name>A0A9W7G1S4_9STRA</name>
<dbReference type="InterPro" id="IPR000182">
    <property type="entry name" value="GNAT_dom"/>
</dbReference>
<dbReference type="GO" id="GO:0005829">
    <property type="term" value="C:cytosol"/>
    <property type="evidence" value="ECO:0007669"/>
    <property type="project" value="TreeGrafter"/>
</dbReference>
<dbReference type="GO" id="GO:0046098">
    <property type="term" value="P:guanine metabolic process"/>
    <property type="evidence" value="ECO:0007669"/>
    <property type="project" value="TreeGrafter"/>
</dbReference>
<comment type="cofactor">
    <cofactor evidence="1">
        <name>Zn(2+)</name>
        <dbReference type="ChEBI" id="CHEBI:29105"/>
    </cofactor>
</comment>
<gene>
    <name evidence="6" type="ORF">TrCOL_g13050</name>
</gene>
<evidence type="ECO:0000256" key="1">
    <source>
        <dbReference type="ARBA" id="ARBA00001947"/>
    </source>
</evidence>
<dbReference type="EMBL" id="BRYA01000661">
    <property type="protein sequence ID" value="GMI28260.1"/>
    <property type="molecule type" value="Genomic_DNA"/>
</dbReference>
<accession>A0A9W7G1S4</accession>
<dbReference type="AlphaFoldDB" id="A0A9W7G1S4"/>
<evidence type="ECO:0000313" key="7">
    <source>
        <dbReference type="Proteomes" id="UP001165065"/>
    </source>
</evidence>
<dbReference type="InterPro" id="IPR011059">
    <property type="entry name" value="Metal-dep_hydrolase_composite"/>
</dbReference>
<reference evidence="7" key="1">
    <citation type="journal article" date="2023" name="Commun. Biol.">
        <title>Genome analysis of Parmales, the sister group of diatoms, reveals the evolutionary specialization of diatoms from phago-mixotrophs to photoautotrophs.</title>
        <authorList>
            <person name="Ban H."/>
            <person name="Sato S."/>
            <person name="Yoshikawa S."/>
            <person name="Yamada K."/>
            <person name="Nakamura Y."/>
            <person name="Ichinomiya M."/>
            <person name="Sato N."/>
            <person name="Blanc-Mathieu R."/>
            <person name="Endo H."/>
            <person name="Kuwata A."/>
            <person name="Ogata H."/>
        </authorList>
    </citation>
    <scope>NUCLEOTIDE SEQUENCE [LARGE SCALE GENOMIC DNA]</scope>
</reference>
<dbReference type="InterPro" id="IPR051607">
    <property type="entry name" value="Metallo-dep_hydrolases"/>
</dbReference>
<proteinExistence type="predicted"/>
<organism evidence="6 7">
    <name type="scientific">Triparma columacea</name>
    <dbReference type="NCBI Taxonomy" id="722753"/>
    <lineage>
        <taxon>Eukaryota</taxon>
        <taxon>Sar</taxon>
        <taxon>Stramenopiles</taxon>
        <taxon>Ochrophyta</taxon>
        <taxon>Bolidophyceae</taxon>
        <taxon>Parmales</taxon>
        <taxon>Triparmaceae</taxon>
        <taxon>Triparma</taxon>
    </lineage>
</organism>
<dbReference type="Proteomes" id="UP001165065">
    <property type="component" value="Unassembled WGS sequence"/>
</dbReference>
<dbReference type="PANTHER" id="PTHR11271">
    <property type="entry name" value="GUANINE DEAMINASE"/>
    <property type="match status" value="1"/>
</dbReference>
<dbReference type="InterPro" id="IPR032466">
    <property type="entry name" value="Metal_Hydrolase"/>
</dbReference>
<keyword evidence="4" id="KW-0862">Zinc</keyword>
<dbReference type="Pfam" id="PF13302">
    <property type="entry name" value="Acetyltransf_3"/>
    <property type="match status" value="1"/>
</dbReference>
<dbReference type="PANTHER" id="PTHR11271:SF6">
    <property type="entry name" value="GUANINE DEAMINASE"/>
    <property type="match status" value="1"/>
</dbReference>
<keyword evidence="3" id="KW-0378">Hydrolase</keyword>